<dbReference type="Gene3D" id="1.10.1220.10">
    <property type="entry name" value="Met repressor-like"/>
    <property type="match status" value="1"/>
</dbReference>
<proteinExistence type="inferred from homology"/>
<gene>
    <name evidence="3" type="primary">relB</name>
    <name evidence="3" type="ORF">BN3087_200006</name>
</gene>
<dbReference type="AlphaFoldDB" id="A0A0S4XLZ7"/>
<accession>A0A0S4XLZ7</accession>
<protein>
    <submittedName>
        <fullName evidence="3">RelB antitoxin</fullName>
    </submittedName>
</protein>
<dbReference type="NCBIfam" id="TIGR02384">
    <property type="entry name" value="RelB_DinJ"/>
    <property type="match status" value="1"/>
</dbReference>
<evidence type="ECO:0000256" key="1">
    <source>
        <dbReference type="ARBA" id="ARBA00010562"/>
    </source>
</evidence>
<keyword evidence="2" id="KW-1277">Toxin-antitoxin system</keyword>
<dbReference type="InterPro" id="IPR026262">
    <property type="entry name" value="DinJ"/>
</dbReference>
<dbReference type="GO" id="GO:0000987">
    <property type="term" value="F:cis-regulatory region sequence-specific DNA binding"/>
    <property type="evidence" value="ECO:0007669"/>
    <property type="project" value="InterPro"/>
</dbReference>
<dbReference type="GO" id="GO:0015643">
    <property type="term" value="F:toxic substance binding"/>
    <property type="evidence" value="ECO:0007669"/>
    <property type="project" value="InterPro"/>
</dbReference>
<dbReference type="InterPro" id="IPR007337">
    <property type="entry name" value="RelB/DinJ"/>
</dbReference>
<dbReference type="InterPro" id="IPR013321">
    <property type="entry name" value="Arc_rbn_hlx_hlx"/>
</dbReference>
<dbReference type="PANTHER" id="PTHR38781">
    <property type="entry name" value="ANTITOXIN DINJ-RELATED"/>
    <property type="match status" value="1"/>
</dbReference>
<comment type="similarity">
    <text evidence="1">Belongs to the RelB/DinJ antitoxin family.</text>
</comment>
<dbReference type="GO" id="GO:0006355">
    <property type="term" value="P:regulation of DNA-templated transcription"/>
    <property type="evidence" value="ECO:0007669"/>
    <property type="project" value="InterPro"/>
</dbReference>
<evidence type="ECO:0000313" key="3">
    <source>
        <dbReference type="EMBL" id="CUV65145.1"/>
    </source>
</evidence>
<reference evidence="3" key="1">
    <citation type="submission" date="2015-11" db="EMBL/GenBank/DDBJ databases">
        <authorList>
            <person name="Zhang Y."/>
            <person name="Guo Z."/>
        </authorList>
    </citation>
    <scope>NUCLEOTIDE SEQUENCE</scope>
    <source>
        <strain evidence="3">BN30871</strain>
    </source>
</reference>
<name>A0A0S4XLZ7_9BACT</name>
<dbReference type="GO" id="GO:0006351">
    <property type="term" value="P:DNA-templated transcription"/>
    <property type="evidence" value="ECO:0007669"/>
    <property type="project" value="TreeGrafter"/>
</dbReference>
<evidence type="ECO:0000256" key="2">
    <source>
        <dbReference type="ARBA" id="ARBA00022649"/>
    </source>
</evidence>
<dbReference type="Pfam" id="PF04221">
    <property type="entry name" value="RelB"/>
    <property type="match status" value="1"/>
</dbReference>
<dbReference type="EMBL" id="FAXN01000019">
    <property type="protein sequence ID" value="CUV65145.1"/>
    <property type="molecule type" value="Genomic_DNA"/>
</dbReference>
<dbReference type="GO" id="GO:0044010">
    <property type="term" value="P:single-species biofilm formation"/>
    <property type="evidence" value="ECO:0007669"/>
    <property type="project" value="InterPro"/>
</dbReference>
<dbReference type="PIRSF" id="PIRSF003108">
    <property type="entry name" value="DinJ"/>
    <property type="match status" value="1"/>
</dbReference>
<sequence>MSKSVMIHARIEPALKNETEQTLKSLGLNMTQAITLFLQQVKIQRGLPFDVKLPNPQTQKALSELEQRDGKVFTDIDDLFDELES</sequence>
<dbReference type="PANTHER" id="PTHR38781:SF1">
    <property type="entry name" value="ANTITOXIN DINJ-RELATED"/>
    <property type="match status" value="1"/>
</dbReference>
<organism evidence="3">
    <name type="scientific">Sulfurovum sp. enrichment culture clone C5</name>
    <dbReference type="NCBI Taxonomy" id="497650"/>
    <lineage>
        <taxon>Bacteria</taxon>
        <taxon>Pseudomonadati</taxon>
        <taxon>Campylobacterota</taxon>
        <taxon>Epsilonproteobacteria</taxon>
        <taxon>Campylobacterales</taxon>
        <taxon>Sulfurovaceae</taxon>
        <taxon>Sulfurovum</taxon>
        <taxon>environmental samples</taxon>
    </lineage>
</organism>